<evidence type="ECO:0000259" key="12">
    <source>
        <dbReference type="Pfam" id="PF02875"/>
    </source>
</evidence>
<dbReference type="InterPro" id="IPR036615">
    <property type="entry name" value="Mur_ligase_C_dom_sf"/>
</dbReference>
<comment type="subcellular location">
    <subcellularLocation>
        <location evidence="10 11">Cytoplasm</location>
    </subcellularLocation>
</comment>
<dbReference type="PANTHER" id="PTHR43024:SF1">
    <property type="entry name" value="UDP-N-ACETYLMURAMOYL-TRIPEPTIDE--D-ALANYL-D-ALANINE LIGASE"/>
    <property type="match status" value="1"/>
</dbReference>
<dbReference type="InterPro" id="IPR036565">
    <property type="entry name" value="Mur-like_cat_sf"/>
</dbReference>
<dbReference type="Gene3D" id="3.90.190.20">
    <property type="entry name" value="Mur ligase, C-terminal domain"/>
    <property type="match status" value="1"/>
</dbReference>
<dbReference type="InterPro" id="IPR051046">
    <property type="entry name" value="MurCDEF_CellWall_CoF430Synth"/>
</dbReference>
<proteinExistence type="inferred from homology"/>
<dbReference type="GO" id="GO:0051301">
    <property type="term" value="P:cell division"/>
    <property type="evidence" value="ECO:0007669"/>
    <property type="project" value="UniProtKB-KW"/>
</dbReference>
<dbReference type="NCBIfam" id="TIGR01143">
    <property type="entry name" value="murF"/>
    <property type="match status" value="1"/>
</dbReference>
<evidence type="ECO:0000259" key="13">
    <source>
        <dbReference type="Pfam" id="PF08245"/>
    </source>
</evidence>
<dbReference type="SUPFAM" id="SSF63418">
    <property type="entry name" value="MurE/MurF N-terminal domain"/>
    <property type="match status" value="1"/>
</dbReference>
<evidence type="ECO:0000256" key="4">
    <source>
        <dbReference type="ARBA" id="ARBA00022741"/>
    </source>
</evidence>
<gene>
    <name evidence="10" type="primary">murF</name>
    <name evidence="14" type="ORF">SAMN05421761_10181</name>
</gene>
<dbReference type="RefSeq" id="WP_076497467.1">
    <property type="nucleotide sequence ID" value="NZ_FTOP01000001.1"/>
</dbReference>
<evidence type="ECO:0000256" key="1">
    <source>
        <dbReference type="ARBA" id="ARBA00022490"/>
    </source>
</evidence>
<organism evidence="14 15">
    <name type="scientific">Belliella pelovolcani</name>
    <dbReference type="NCBI Taxonomy" id="529505"/>
    <lineage>
        <taxon>Bacteria</taxon>
        <taxon>Pseudomonadati</taxon>
        <taxon>Bacteroidota</taxon>
        <taxon>Cytophagia</taxon>
        <taxon>Cytophagales</taxon>
        <taxon>Cyclobacteriaceae</taxon>
        <taxon>Belliella</taxon>
    </lineage>
</organism>
<comment type="pathway">
    <text evidence="10 11">Cell wall biogenesis; peptidoglycan biosynthesis.</text>
</comment>
<keyword evidence="7 10" id="KW-0573">Peptidoglycan synthesis</keyword>
<feature type="domain" description="Mur ligase central" evidence="13">
    <location>
        <begin position="99"/>
        <end position="279"/>
    </location>
</feature>
<evidence type="ECO:0000256" key="8">
    <source>
        <dbReference type="ARBA" id="ARBA00023306"/>
    </source>
</evidence>
<dbReference type="Pfam" id="PF02875">
    <property type="entry name" value="Mur_ligase_C"/>
    <property type="match status" value="1"/>
</dbReference>
<dbReference type="InterPro" id="IPR004101">
    <property type="entry name" value="Mur_ligase_C"/>
</dbReference>
<dbReference type="AlphaFoldDB" id="A0A1N7JJR2"/>
<dbReference type="GO" id="GO:0008766">
    <property type="term" value="F:UDP-N-acetylmuramoylalanyl-D-glutamyl-2,6-diaminopimelate-D-alanyl-D-alanine ligase activity"/>
    <property type="evidence" value="ECO:0007669"/>
    <property type="project" value="RHEA"/>
</dbReference>
<evidence type="ECO:0000256" key="10">
    <source>
        <dbReference type="HAMAP-Rule" id="MF_02019"/>
    </source>
</evidence>
<feature type="domain" description="Mur ligase C-terminal" evidence="12">
    <location>
        <begin position="302"/>
        <end position="422"/>
    </location>
</feature>
<dbReference type="GO" id="GO:0009252">
    <property type="term" value="P:peptidoglycan biosynthetic process"/>
    <property type="evidence" value="ECO:0007669"/>
    <property type="project" value="UniProtKB-UniRule"/>
</dbReference>
<keyword evidence="9 10" id="KW-0961">Cell wall biogenesis/degradation</keyword>
<dbReference type="GO" id="GO:0008360">
    <property type="term" value="P:regulation of cell shape"/>
    <property type="evidence" value="ECO:0007669"/>
    <property type="project" value="UniProtKB-KW"/>
</dbReference>
<reference evidence="15" key="1">
    <citation type="submission" date="2017-01" db="EMBL/GenBank/DDBJ databases">
        <authorList>
            <person name="Varghese N."/>
            <person name="Submissions S."/>
        </authorList>
    </citation>
    <scope>NUCLEOTIDE SEQUENCE [LARGE SCALE GENOMIC DNA]</scope>
    <source>
        <strain evidence="15">DSM 46698</strain>
    </source>
</reference>
<evidence type="ECO:0000256" key="11">
    <source>
        <dbReference type="RuleBase" id="RU004136"/>
    </source>
</evidence>
<dbReference type="EC" id="6.3.2.10" evidence="10 11"/>
<evidence type="ECO:0000256" key="2">
    <source>
        <dbReference type="ARBA" id="ARBA00022598"/>
    </source>
</evidence>
<comment type="catalytic activity">
    <reaction evidence="10 11">
        <text>D-alanyl-D-alanine + UDP-N-acetyl-alpha-D-muramoyl-L-alanyl-gamma-D-glutamyl-meso-2,6-diaminopimelate + ATP = UDP-N-acetyl-alpha-D-muramoyl-L-alanyl-gamma-D-glutamyl-meso-2,6-diaminopimeloyl-D-alanyl-D-alanine + ADP + phosphate + H(+)</text>
        <dbReference type="Rhea" id="RHEA:28374"/>
        <dbReference type="ChEBI" id="CHEBI:15378"/>
        <dbReference type="ChEBI" id="CHEBI:30616"/>
        <dbReference type="ChEBI" id="CHEBI:43474"/>
        <dbReference type="ChEBI" id="CHEBI:57822"/>
        <dbReference type="ChEBI" id="CHEBI:61386"/>
        <dbReference type="ChEBI" id="CHEBI:83905"/>
        <dbReference type="ChEBI" id="CHEBI:456216"/>
        <dbReference type="EC" id="6.3.2.10"/>
    </reaction>
</comment>
<dbReference type="Gene3D" id="3.40.1390.10">
    <property type="entry name" value="MurE/MurF, N-terminal domain"/>
    <property type="match status" value="1"/>
</dbReference>
<sequence>MSDIQSLYTHFLQSTGVSTDTRKIDQGNIFFALKGPNFNANSFAAQALEMGASLVVVDDPAVVIAGDLRYFLCEDVLSTLQALALHHRRQLNIPIIGLTGSNGKTTSKELLHAVLKQKFKTSATVGNLNNHIGVPLTLLAIEEETEIAIVEMGANKQGDIKELCDIAEPTHGFITNIGKAHLEGMGGPEGVLKTKTELFQHLRAHKGTVFINSQDPILSNMAKRFENPVLYPAKGDYCEVEFVDANPFVRFKVEGSEDSYLSSMIGAYNFGNIATAITLGKFFGVSIEKAVQAIVNYKPSNMRSQLVEKRSNLIILDAYNANPSSMEVAIKTFGEMTGKKHKMIILGDMYELGDSTQAEHEKLGELVSQYDFDKICFAGKHTQAALAKAPMKALYFPDPFSFRNWLQDSKLEDHLILIKGSRGMKLEGLVDFI</sequence>
<dbReference type="InterPro" id="IPR035911">
    <property type="entry name" value="MurE/MurF_N"/>
</dbReference>
<dbReference type="STRING" id="529505.SAMN05421761_10181"/>
<comment type="function">
    <text evidence="10 11">Involved in cell wall formation. Catalyzes the final step in the synthesis of UDP-N-acetylmuramoyl-pentapeptide, the precursor of murein.</text>
</comment>
<dbReference type="PANTHER" id="PTHR43024">
    <property type="entry name" value="UDP-N-ACETYLMURAMOYL-TRIPEPTIDE--D-ALANYL-D-ALANINE LIGASE"/>
    <property type="match status" value="1"/>
</dbReference>
<dbReference type="GO" id="GO:0071555">
    <property type="term" value="P:cell wall organization"/>
    <property type="evidence" value="ECO:0007669"/>
    <property type="project" value="UniProtKB-KW"/>
</dbReference>
<keyword evidence="5 10" id="KW-0067">ATP-binding</keyword>
<dbReference type="SUPFAM" id="SSF53244">
    <property type="entry name" value="MurD-like peptide ligases, peptide-binding domain"/>
    <property type="match status" value="1"/>
</dbReference>
<keyword evidence="2 10" id="KW-0436">Ligase</keyword>
<evidence type="ECO:0000256" key="9">
    <source>
        <dbReference type="ARBA" id="ARBA00023316"/>
    </source>
</evidence>
<evidence type="ECO:0000256" key="5">
    <source>
        <dbReference type="ARBA" id="ARBA00022840"/>
    </source>
</evidence>
<dbReference type="InterPro" id="IPR005863">
    <property type="entry name" value="UDP-N-AcMur_synth"/>
</dbReference>
<dbReference type="Pfam" id="PF08245">
    <property type="entry name" value="Mur_ligase_M"/>
    <property type="match status" value="1"/>
</dbReference>
<dbReference type="HAMAP" id="MF_02019">
    <property type="entry name" value="MurF"/>
    <property type="match status" value="1"/>
</dbReference>
<dbReference type="Proteomes" id="UP000186026">
    <property type="component" value="Unassembled WGS sequence"/>
</dbReference>
<keyword evidence="8 10" id="KW-0131">Cell cycle</keyword>
<dbReference type="Gene3D" id="3.40.1190.10">
    <property type="entry name" value="Mur-like, catalytic domain"/>
    <property type="match status" value="1"/>
</dbReference>
<dbReference type="UniPathway" id="UPA00219"/>
<comment type="similarity">
    <text evidence="10">Belongs to the MurCDEF family. MurF subfamily.</text>
</comment>
<name>A0A1N7JJR2_9BACT</name>
<dbReference type="GO" id="GO:0005737">
    <property type="term" value="C:cytoplasm"/>
    <property type="evidence" value="ECO:0007669"/>
    <property type="project" value="UniProtKB-SubCell"/>
</dbReference>
<evidence type="ECO:0000313" key="15">
    <source>
        <dbReference type="Proteomes" id="UP000186026"/>
    </source>
</evidence>
<keyword evidence="15" id="KW-1185">Reference proteome</keyword>
<dbReference type="InterPro" id="IPR013221">
    <property type="entry name" value="Mur_ligase_cen"/>
</dbReference>
<keyword evidence="6 10" id="KW-0133">Cell shape</keyword>
<dbReference type="SUPFAM" id="SSF53623">
    <property type="entry name" value="MurD-like peptide ligases, catalytic domain"/>
    <property type="match status" value="1"/>
</dbReference>
<dbReference type="GO" id="GO:0047480">
    <property type="term" value="F:UDP-N-acetylmuramoyl-tripeptide-D-alanyl-D-alanine ligase activity"/>
    <property type="evidence" value="ECO:0007669"/>
    <property type="project" value="UniProtKB-UniRule"/>
</dbReference>
<dbReference type="GO" id="GO:0005524">
    <property type="term" value="F:ATP binding"/>
    <property type="evidence" value="ECO:0007669"/>
    <property type="project" value="UniProtKB-UniRule"/>
</dbReference>
<evidence type="ECO:0000256" key="3">
    <source>
        <dbReference type="ARBA" id="ARBA00022618"/>
    </source>
</evidence>
<protein>
    <recommendedName>
        <fullName evidence="10 11">UDP-N-acetylmuramoyl-tripeptide--D-alanyl-D-alanine ligase</fullName>
        <ecNumber evidence="10 11">6.3.2.10</ecNumber>
    </recommendedName>
    <alternativeName>
        <fullName evidence="10">D-alanyl-D-alanine-adding enzyme</fullName>
    </alternativeName>
</protein>
<accession>A0A1N7JJR2</accession>
<evidence type="ECO:0000256" key="6">
    <source>
        <dbReference type="ARBA" id="ARBA00022960"/>
    </source>
</evidence>
<evidence type="ECO:0000313" key="14">
    <source>
        <dbReference type="EMBL" id="SIS49603.1"/>
    </source>
</evidence>
<keyword evidence="1 10" id="KW-0963">Cytoplasm</keyword>
<dbReference type="EMBL" id="FTOP01000001">
    <property type="protein sequence ID" value="SIS49603.1"/>
    <property type="molecule type" value="Genomic_DNA"/>
</dbReference>
<feature type="binding site" evidence="10">
    <location>
        <begin position="100"/>
        <end position="106"/>
    </location>
    <ligand>
        <name>ATP</name>
        <dbReference type="ChEBI" id="CHEBI:30616"/>
    </ligand>
</feature>
<evidence type="ECO:0000256" key="7">
    <source>
        <dbReference type="ARBA" id="ARBA00022984"/>
    </source>
</evidence>
<keyword evidence="3 10" id="KW-0132">Cell division</keyword>
<dbReference type="OrthoDB" id="9801978at2"/>
<keyword evidence="4 10" id="KW-0547">Nucleotide-binding</keyword>